<proteinExistence type="predicted"/>
<organism evidence="2 3">
    <name type="scientific">Marasmius crinis-equi</name>
    <dbReference type="NCBI Taxonomy" id="585013"/>
    <lineage>
        <taxon>Eukaryota</taxon>
        <taxon>Fungi</taxon>
        <taxon>Dikarya</taxon>
        <taxon>Basidiomycota</taxon>
        <taxon>Agaricomycotina</taxon>
        <taxon>Agaricomycetes</taxon>
        <taxon>Agaricomycetidae</taxon>
        <taxon>Agaricales</taxon>
        <taxon>Marasmiineae</taxon>
        <taxon>Marasmiaceae</taxon>
        <taxon>Marasmius</taxon>
    </lineage>
</organism>
<evidence type="ECO:0000313" key="2">
    <source>
        <dbReference type="EMBL" id="KAL0570870.1"/>
    </source>
</evidence>
<feature type="compositionally biased region" description="Polar residues" evidence="1">
    <location>
        <begin position="293"/>
        <end position="302"/>
    </location>
</feature>
<feature type="region of interest" description="Disordered" evidence="1">
    <location>
        <begin position="1"/>
        <end position="65"/>
    </location>
</feature>
<dbReference type="EMBL" id="JBAHYK010000861">
    <property type="protein sequence ID" value="KAL0570870.1"/>
    <property type="molecule type" value="Genomic_DNA"/>
</dbReference>
<evidence type="ECO:0000256" key="1">
    <source>
        <dbReference type="SAM" id="MobiDB-lite"/>
    </source>
</evidence>
<keyword evidence="3" id="KW-1185">Reference proteome</keyword>
<comment type="caution">
    <text evidence="2">The sequence shown here is derived from an EMBL/GenBank/DDBJ whole genome shotgun (WGS) entry which is preliminary data.</text>
</comment>
<dbReference type="Proteomes" id="UP001465976">
    <property type="component" value="Unassembled WGS sequence"/>
</dbReference>
<name>A0ABR3F6J3_9AGAR</name>
<reference evidence="2 3" key="1">
    <citation type="submission" date="2024-02" db="EMBL/GenBank/DDBJ databases">
        <title>A draft genome for the cacao thread blight pathogen Marasmius crinis-equi.</title>
        <authorList>
            <person name="Cohen S.P."/>
            <person name="Baruah I.K."/>
            <person name="Amoako-Attah I."/>
            <person name="Bukari Y."/>
            <person name="Meinhardt L.W."/>
            <person name="Bailey B.A."/>
        </authorList>
    </citation>
    <scope>NUCLEOTIDE SEQUENCE [LARGE SCALE GENOMIC DNA]</scope>
    <source>
        <strain evidence="2 3">GH-76</strain>
    </source>
</reference>
<feature type="compositionally biased region" description="Acidic residues" evidence="1">
    <location>
        <begin position="51"/>
        <end position="60"/>
    </location>
</feature>
<evidence type="ECO:0000313" key="3">
    <source>
        <dbReference type="Proteomes" id="UP001465976"/>
    </source>
</evidence>
<gene>
    <name evidence="2" type="ORF">V5O48_011095</name>
</gene>
<feature type="region of interest" description="Disordered" evidence="1">
    <location>
        <begin position="291"/>
        <end position="325"/>
    </location>
</feature>
<accession>A0ABR3F6J3</accession>
<protein>
    <submittedName>
        <fullName evidence="2">Uncharacterized protein</fullName>
    </submittedName>
</protein>
<sequence>MSTAPSTPMPSTPIQDVDVDDFAFMDNAMEIPSSPIPAQSSRKRKRSDGLSDGEDADNDENTGLPALNAQTMVACSRNVIEKVNRYATKKKLRPEQLCEVEKFLQDREAIQRGKLYVECFAVQNMVETIVVAQPPYAVSKELKTNIDNYAWAILLSPTLRTYKGAVPKEHLLAIVKKFRFDLPPGIEHNTASWEKVSTQVETSLTQIRSAVKKARLVWIKDSTETFWNTLDARLNSLYEKADKSEKKLRKAFEAVLDKDRKTYGVDTGYNILAVGSEFQQNVDQMLTVRHVNSESSSTTPNEGGSDDEGQPAAAAGATPISQPAS</sequence>